<proteinExistence type="predicted"/>
<protein>
    <submittedName>
        <fullName evidence="2">DUF2145 domain-containing protein</fullName>
    </submittedName>
</protein>
<dbReference type="AlphaFoldDB" id="A0A6N9HBQ4"/>
<dbReference type="PIRSF" id="PIRSF028477">
    <property type="entry name" value="UCP028477"/>
    <property type="match status" value="1"/>
</dbReference>
<gene>
    <name evidence="2" type="ORF">GTP41_02140</name>
</gene>
<keyword evidence="3" id="KW-1185">Reference proteome</keyword>
<sequence length="260" mass="28632">MRRALLTLLAVAALATGTAHAGQHCEHRPLSLGDVERSLDLAQRSSQALDASGAQVAIIARAGQDLSDYGLRFSHVGLAWRDHPAGRWVVVHLLNDCGTARSGLYNDGLGRFFLTDLYQYKAQLILPAPAVQQRLAQLLATRTPVRLHEPRYNMLAYPWSTRYQNSNQWVLETLAAASAEPGRVETRAEAQQWLGGVGYDPGSVRINAVKRLGGRMFRANVAFDDHPTGRRMRGDIATVTVDGIEQFVRRQDGGARVLEL</sequence>
<evidence type="ECO:0000313" key="2">
    <source>
        <dbReference type="EMBL" id="MYN00890.1"/>
    </source>
</evidence>
<dbReference type="RefSeq" id="WP_161023884.1">
    <property type="nucleotide sequence ID" value="NZ_WWCJ01000001.1"/>
</dbReference>
<keyword evidence="1" id="KW-0732">Signal</keyword>
<dbReference type="EMBL" id="WWCJ01000001">
    <property type="protein sequence ID" value="MYN00890.1"/>
    <property type="molecule type" value="Genomic_DNA"/>
</dbReference>
<evidence type="ECO:0000313" key="3">
    <source>
        <dbReference type="Proteomes" id="UP000448575"/>
    </source>
</evidence>
<comment type="caution">
    <text evidence="2">The sequence shown here is derived from an EMBL/GenBank/DDBJ whole genome shotgun (WGS) entry which is preliminary data.</text>
</comment>
<evidence type="ECO:0000256" key="1">
    <source>
        <dbReference type="SAM" id="SignalP"/>
    </source>
</evidence>
<feature type="signal peptide" evidence="1">
    <location>
        <begin position="1"/>
        <end position="21"/>
    </location>
</feature>
<accession>A0A6N9HBQ4</accession>
<organism evidence="2 3">
    <name type="scientific">Pseudoduganella guangdongensis</name>
    <dbReference type="NCBI Taxonomy" id="2692179"/>
    <lineage>
        <taxon>Bacteria</taxon>
        <taxon>Pseudomonadati</taxon>
        <taxon>Pseudomonadota</taxon>
        <taxon>Betaproteobacteria</taxon>
        <taxon>Burkholderiales</taxon>
        <taxon>Oxalobacteraceae</taxon>
        <taxon>Telluria group</taxon>
        <taxon>Pseudoduganella</taxon>
    </lineage>
</organism>
<dbReference type="Proteomes" id="UP000448575">
    <property type="component" value="Unassembled WGS sequence"/>
</dbReference>
<reference evidence="2 3" key="1">
    <citation type="submission" date="2019-12" db="EMBL/GenBank/DDBJ databases">
        <title>Novel species isolated from a subtropical stream in China.</title>
        <authorList>
            <person name="Lu H."/>
        </authorList>
    </citation>
    <scope>NUCLEOTIDE SEQUENCE [LARGE SCALE GENOMIC DNA]</scope>
    <source>
        <strain evidence="2 3">DS3</strain>
    </source>
</reference>
<dbReference type="Pfam" id="PF09916">
    <property type="entry name" value="DUF2145"/>
    <property type="match status" value="1"/>
</dbReference>
<name>A0A6N9HBQ4_9BURK</name>
<feature type="chain" id="PRO_5026768677" evidence="1">
    <location>
        <begin position="22"/>
        <end position="260"/>
    </location>
</feature>
<dbReference type="InterPro" id="IPR014547">
    <property type="entry name" value="UCP028477"/>
</dbReference>